<reference evidence="1" key="1">
    <citation type="journal article" date="2012" name="PLoS ONE">
        <title>Gene sets for utilization of primary and secondary nutrition supplies in the distal gut of endangered iberian lynx.</title>
        <authorList>
            <person name="Alcaide M."/>
            <person name="Messina E."/>
            <person name="Richter M."/>
            <person name="Bargiela R."/>
            <person name="Peplies J."/>
            <person name="Huws S.A."/>
            <person name="Newbold C.J."/>
            <person name="Golyshin P.N."/>
            <person name="Simon M.A."/>
            <person name="Lopez G."/>
            <person name="Yakimov M.M."/>
            <person name="Ferrer M."/>
        </authorList>
    </citation>
    <scope>NUCLEOTIDE SEQUENCE</scope>
</reference>
<accession>J9FPG0</accession>
<protein>
    <submittedName>
        <fullName evidence="1">Secreted protein</fullName>
    </submittedName>
</protein>
<organism evidence="1">
    <name type="scientific">gut metagenome</name>
    <dbReference type="NCBI Taxonomy" id="749906"/>
    <lineage>
        <taxon>unclassified sequences</taxon>
        <taxon>metagenomes</taxon>
        <taxon>organismal metagenomes</taxon>
    </lineage>
</organism>
<dbReference type="AlphaFoldDB" id="J9FPG0"/>
<comment type="caution">
    <text evidence="1">The sequence shown here is derived from an EMBL/GenBank/DDBJ whole genome shotgun (WGS) entry which is preliminary data.</text>
</comment>
<name>J9FPG0_9ZZZZ</name>
<sequence length="62" mass="6456">MIQWRYQSSAAPSVTSPPLMCTTGTLAYAAACAAAKISYRSPSTSAADGLCFTNHRANSPMA</sequence>
<proteinExistence type="predicted"/>
<evidence type="ECO:0000313" key="1">
    <source>
        <dbReference type="EMBL" id="EJW91477.1"/>
    </source>
</evidence>
<dbReference type="EMBL" id="AMCI01008151">
    <property type="protein sequence ID" value="EJW91477.1"/>
    <property type="molecule type" value="Genomic_DNA"/>
</dbReference>
<gene>
    <name evidence="1" type="ORF">EVA_20417</name>
</gene>